<organism evidence="1 2">
    <name type="scientific">Ascochyta lentis</name>
    <dbReference type="NCBI Taxonomy" id="205686"/>
    <lineage>
        <taxon>Eukaryota</taxon>
        <taxon>Fungi</taxon>
        <taxon>Dikarya</taxon>
        <taxon>Ascomycota</taxon>
        <taxon>Pezizomycotina</taxon>
        <taxon>Dothideomycetes</taxon>
        <taxon>Pleosporomycetidae</taxon>
        <taxon>Pleosporales</taxon>
        <taxon>Pleosporineae</taxon>
        <taxon>Didymellaceae</taxon>
        <taxon>Ascochyta</taxon>
    </lineage>
</organism>
<reference evidence="1" key="2">
    <citation type="submission" date="2020-09" db="EMBL/GenBank/DDBJ databases">
        <title>Reference genome assembly for Australian Ascochyta lentis isolate Al4.</title>
        <authorList>
            <person name="Lee R.C."/>
            <person name="Farfan-Caceres L.M."/>
            <person name="Debler J.W."/>
            <person name="Williams A.H."/>
            <person name="Henares B.M."/>
        </authorList>
    </citation>
    <scope>NUCLEOTIDE SEQUENCE</scope>
    <source>
        <strain evidence="1">Al4</strain>
    </source>
</reference>
<dbReference type="Proteomes" id="UP000651452">
    <property type="component" value="Unassembled WGS sequence"/>
</dbReference>
<gene>
    <name evidence="1" type="ORF">EKO04_008866</name>
</gene>
<sequence>MLNTDTTRLHHICWRDGWGTFHITKAALLRLRQYHHATHAPTAPSTRADSKQLRISNALTANSPQNNLPPRGAAAASVNRGTTAYTGARAYCTSARSYFDEHTPPHQAAKGYAPDLLPFKLMKSPRTLPRHTAKATWI</sequence>
<evidence type="ECO:0000313" key="1">
    <source>
        <dbReference type="EMBL" id="KAF9693113.1"/>
    </source>
</evidence>
<reference evidence="1" key="1">
    <citation type="submission" date="2018-12" db="EMBL/GenBank/DDBJ databases">
        <authorList>
            <person name="Syme R.A."/>
            <person name="Farfan-Caceres L."/>
            <person name="Lichtenzveig J."/>
        </authorList>
    </citation>
    <scope>NUCLEOTIDE SEQUENCE</scope>
    <source>
        <strain evidence="1">Al4</strain>
    </source>
</reference>
<comment type="caution">
    <text evidence="1">The sequence shown here is derived from an EMBL/GenBank/DDBJ whole genome shotgun (WGS) entry which is preliminary data.</text>
</comment>
<accession>A0A8H7MFI5</accession>
<name>A0A8H7MFI5_9PLEO</name>
<dbReference type="EMBL" id="RZGK01000016">
    <property type="protein sequence ID" value="KAF9693113.1"/>
    <property type="molecule type" value="Genomic_DNA"/>
</dbReference>
<protein>
    <submittedName>
        <fullName evidence="1">Uncharacterized protein</fullName>
    </submittedName>
</protein>
<dbReference type="AlphaFoldDB" id="A0A8H7MFI5"/>
<keyword evidence="2" id="KW-1185">Reference proteome</keyword>
<evidence type="ECO:0000313" key="2">
    <source>
        <dbReference type="Proteomes" id="UP000651452"/>
    </source>
</evidence>
<proteinExistence type="predicted"/>